<evidence type="ECO:0000313" key="2">
    <source>
        <dbReference type="EMBL" id="SOS21239.1"/>
    </source>
</evidence>
<gene>
    <name evidence="2" type="ORF">PL963_03143</name>
</gene>
<evidence type="ECO:0000313" key="3">
    <source>
        <dbReference type="Proteomes" id="UP000239025"/>
    </source>
</evidence>
<evidence type="ECO:0000256" key="1">
    <source>
        <dbReference type="SAM" id="MobiDB-lite"/>
    </source>
</evidence>
<reference evidence="3" key="1">
    <citation type="submission" date="2017-11" db="EMBL/GenBank/DDBJ databases">
        <authorList>
            <person name="Blom J."/>
        </authorList>
    </citation>
    <scope>NUCLEOTIDE SEQUENCE [LARGE SCALE GENOMIC DNA]</scope>
</reference>
<dbReference type="AlphaFoldDB" id="A0A193SRQ7"/>
<sequence length="168" mass="18133">MSNCFLKSVGTTARARVASLRAKRCRERRSPHFLGNSSWLFRAAGCGRWHGAAPLIKSDRILCVSKQREKVSRGSASTTSSIHLEDGCVPLALPMKTGKLFSGTRTEYQHPLLDSGAGSAYCSGKQGISNRFTRTSAGDSEEEASVGQKPKVTRNFTGVEMKKPPEGG</sequence>
<organism evidence="2 3">
    <name type="scientific">Pseudomonas cerasi</name>
    <dbReference type="NCBI Taxonomy" id="1583341"/>
    <lineage>
        <taxon>Bacteria</taxon>
        <taxon>Pseudomonadati</taxon>
        <taxon>Pseudomonadota</taxon>
        <taxon>Gammaproteobacteria</taxon>
        <taxon>Pseudomonadales</taxon>
        <taxon>Pseudomonadaceae</taxon>
        <taxon>Pseudomonas</taxon>
    </lineage>
</organism>
<feature type="region of interest" description="Disordered" evidence="1">
    <location>
        <begin position="132"/>
        <end position="168"/>
    </location>
</feature>
<dbReference type="Proteomes" id="UP000239025">
    <property type="component" value="Chromosome 1"/>
</dbReference>
<dbReference type="EMBL" id="LT963395">
    <property type="protein sequence ID" value="SOS21239.1"/>
    <property type="molecule type" value="Genomic_DNA"/>
</dbReference>
<name>A0A193SRQ7_9PSED</name>
<accession>A0A193SRQ7</accession>
<protein>
    <submittedName>
        <fullName evidence="2">Uncharacterized protein</fullName>
    </submittedName>
</protein>
<keyword evidence="3" id="KW-1185">Reference proteome</keyword>
<proteinExistence type="predicted"/>